<dbReference type="SUPFAM" id="SSF46785">
    <property type="entry name" value="Winged helix' DNA-binding domain"/>
    <property type="match status" value="1"/>
</dbReference>
<comment type="caution">
    <text evidence="5">The sequence shown here is derived from an EMBL/GenBank/DDBJ whole genome shotgun (WGS) entry which is preliminary data.</text>
</comment>
<gene>
    <name evidence="5" type="ORF">B1R32_11038</name>
</gene>
<evidence type="ECO:0000256" key="2">
    <source>
        <dbReference type="ARBA" id="ARBA00023125"/>
    </source>
</evidence>
<dbReference type="PANTHER" id="PTHR42756:SF1">
    <property type="entry name" value="TRANSCRIPTIONAL REPRESSOR OF EMRAB OPERON"/>
    <property type="match status" value="1"/>
</dbReference>
<dbReference type="PROSITE" id="PS50995">
    <property type="entry name" value="HTH_MARR_2"/>
    <property type="match status" value="1"/>
</dbReference>
<evidence type="ECO:0000313" key="6">
    <source>
        <dbReference type="Proteomes" id="UP000237684"/>
    </source>
</evidence>
<feature type="domain" description="HTH marR-type" evidence="4">
    <location>
        <begin position="3"/>
        <end position="135"/>
    </location>
</feature>
<dbReference type="GO" id="GO:0003677">
    <property type="term" value="F:DNA binding"/>
    <property type="evidence" value="ECO:0007669"/>
    <property type="project" value="UniProtKB-KW"/>
</dbReference>
<reference evidence="5 6" key="1">
    <citation type="journal article" date="2018" name="Syst. Appl. Microbiol.">
        <title>Abditibacterium utsteinense sp. nov., the first cultivated member of candidate phylum FBP, isolated from ice-free Antarctic soil samples.</title>
        <authorList>
            <person name="Tahon G."/>
            <person name="Tytgat B."/>
            <person name="Lebbe L."/>
            <person name="Carlier A."/>
            <person name="Willems A."/>
        </authorList>
    </citation>
    <scope>NUCLEOTIDE SEQUENCE [LARGE SCALE GENOMIC DNA]</scope>
    <source>
        <strain evidence="5 6">LMG 29911</strain>
    </source>
</reference>
<keyword evidence="2 5" id="KW-0238">DNA-binding</keyword>
<dbReference type="Pfam" id="PF01047">
    <property type="entry name" value="MarR"/>
    <property type="match status" value="1"/>
</dbReference>
<sequence length="147" mass="16921">MTEIFFGRRIGAIRRHLRRELEVAATAHDITATQFQVLRRLWSGEGMNAQNLAKESHLDAATMTGVLDRLEHKRLVRRERDESDRRAVKIVLTEAGRALEAPLAKIVKQVNEHALAGLSDSEREQLFGFLERIERNLEEKKTKESHE</sequence>
<keyword evidence="6" id="KW-1185">Reference proteome</keyword>
<organism evidence="5 6">
    <name type="scientific">Abditibacterium utsteinense</name>
    <dbReference type="NCBI Taxonomy" id="1960156"/>
    <lineage>
        <taxon>Bacteria</taxon>
        <taxon>Pseudomonadati</taxon>
        <taxon>Abditibacteriota</taxon>
        <taxon>Abditibacteriia</taxon>
        <taxon>Abditibacteriales</taxon>
        <taxon>Abditibacteriaceae</taxon>
        <taxon>Abditibacterium</taxon>
    </lineage>
</organism>
<dbReference type="Proteomes" id="UP000237684">
    <property type="component" value="Unassembled WGS sequence"/>
</dbReference>
<dbReference type="PANTHER" id="PTHR42756">
    <property type="entry name" value="TRANSCRIPTIONAL REGULATOR, MARR"/>
    <property type="match status" value="1"/>
</dbReference>
<dbReference type="Gene3D" id="1.10.10.10">
    <property type="entry name" value="Winged helix-like DNA-binding domain superfamily/Winged helix DNA-binding domain"/>
    <property type="match status" value="1"/>
</dbReference>
<evidence type="ECO:0000259" key="4">
    <source>
        <dbReference type="PROSITE" id="PS50995"/>
    </source>
</evidence>
<name>A0A2S8SS08_9BACT</name>
<dbReference type="EMBL" id="NIGF01000010">
    <property type="protein sequence ID" value="PQV63575.1"/>
    <property type="molecule type" value="Genomic_DNA"/>
</dbReference>
<accession>A0A2S8SS08</accession>
<dbReference type="AlphaFoldDB" id="A0A2S8SS08"/>
<keyword evidence="3" id="KW-0804">Transcription</keyword>
<dbReference type="InterPro" id="IPR036390">
    <property type="entry name" value="WH_DNA-bd_sf"/>
</dbReference>
<dbReference type="InterPro" id="IPR036388">
    <property type="entry name" value="WH-like_DNA-bd_sf"/>
</dbReference>
<dbReference type="FunCoup" id="A0A2S8SS08">
    <property type="interactions" value="35"/>
</dbReference>
<dbReference type="GO" id="GO:0003700">
    <property type="term" value="F:DNA-binding transcription factor activity"/>
    <property type="evidence" value="ECO:0007669"/>
    <property type="project" value="InterPro"/>
</dbReference>
<evidence type="ECO:0000256" key="1">
    <source>
        <dbReference type="ARBA" id="ARBA00023015"/>
    </source>
</evidence>
<evidence type="ECO:0000256" key="3">
    <source>
        <dbReference type="ARBA" id="ARBA00023163"/>
    </source>
</evidence>
<dbReference type="InterPro" id="IPR000835">
    <property type="entry name" value="HTH_MarR-typ"/>
</dbReference>
<proteinExistence type="predicted"/>
<protein>
    <submittedName>
        <fullName evidence="5">DNA-binding transcriptional regulator, MarR family</fullName>
    </submittedName>
</protein>
<dbReference type="SMART" id="SM00347">
    <property type="entry name" value="HTH_MARR"/>
    <property type="match status" value="1"/>
</dbReference>
<evidence type="ECO:0000313" key="5">
    <source>
        <dbReference type="EMBL" id="PQV63575.1"/>
    </source>
</evidence>
<dbReference type="RefSeq" id="WP_157947644.1">
    <property type="nucleotide sequence ID" value="NZ_NIGF01000010.1"/>
</dbReference>
<dbReference type="InParanoid" id="A0A2S8SS08"/>
<dbReference type="OrthoDB" id="32523at2"/>
<dbReference type="PRINTS" id="PR00598">
    <property type="entry name" value="HTHMARR"/>
</dbReference>
<keyword evidence="1" id="KW-0805">Transcription regulation</keyword>